<dbReference type="AlphaFoldDB" id="A0A1H4AEL2"/>
<keyword evidence="1" id="KW-0732">Signal</keyword>
<organism evidence="3 4">
    <name type="scientific">Rubrimonas cliftonensis</name>
    <dbReference type="NCBI Taxonomy" id="89524"/>
    <lineage>
        <taxon>Bacteria</taxon>
        <taxon>Pseudomonadati</taxon>
        <taxon>Pseudomonadota</taxon>
        <taxon>Alphaproteobacteria</taxon>
        <taxon>Rhodobacterales</taxon>
        <taxon>Paracoccaceae</taxon>
        <taxon>Rubrimonas</taxon>
    </lineage>
</organism>
<evidence type="ECO:0000256" key="1">
    <source>
        <dbReference type="SAM" id="SignalP"/>
    </source>
</evidence>
<keyword evidence="3" id="KW-0449">Lipoprotein</keyword>
<dbReference type="InterPro" id="IPR005184">
    <property type="entry name" value="DUF306_Meta_HslJ"/>
</dbReference>
<evidence type="ECO:0000313" key="3">
    <source>
        <dbReference type="EMBL" id="SEA34337.1"/>
    </source>
</evidence>
<feature type="domain" description="DUF306" evidence="2">
    <location>
        <begin position="145"/>
        <end position="248"/>
    </location>
</feature>
<name>A0A1H4AEL2_9RHOB</name>
<protein>
    <submittedName>
        <fullName evidence="3">Uncharacterized lipoprotein YbaY</fullName>
    </submittedName>
</protein>
<dbReference type="STRING" id="89524.SAMN05444370_104192"/>
<dbReference type="Proteomes" id="UP000198703">
    <property type="component" value="Unassembled WGS sequence"/>
</dbReference>
<keyword evidence="4" id="KW-1185">Reference proteome</keyword>
<dbReference type="EMBL" id="FNQM01000004">
    <property type="protein sequence ID" value="SEA34337.1"/>
    <property type="molecule type" value="Genomic_DNA"/>
</dbReference>
<feature type="signal peptide" evidence="1">
    <location>
        <begin position="1"/>
        <end position="23"/>
    </location>
</feature>
<dbReference type="Gene3D" id="2.40.128.270">
    <property type="match status" value="1"/>
</dbReference>
<evidence type="ECO:0000313" key="4">
    <source>
        <dbReference type="Proteomes" id="UP000198703"/>
    </source>
</evidence>
<dbReference type="InterPro" id="IPR038670">
    <property type="entry name" value="HslJ-like_sf"/>
</dbReference>
<sequence>MSIAAAAAILAVAAFGAVSGAAAGPVLTGEATFRERIMPPPGARFTATLSDVSRADAPSVELGRFEIEDAGAPPYRFAIPYDPAAVSARGRYAVRATLHAPGSVGERLMFTTDSHHPAFGPEAEPALRIVMVRVAEHAAPLRMVGALWRLTALGGEAFAPGEAHVVLDAEGRIAGSGGCNRLGGQAIARDDGAFLAGRLISTMRACPEPAMRRERALFDALEAARGWRIEGDALTLSDASGAPLARFRADPS</sequence>
<dbReference type="OrthoDB" id="9809132at2"/>
<reference evidence="3 4" key="1">
    <citation type="submission" date="2016-10" db="EMBL/GenBank/DDBJ databases">
        <authorList>
            <person name="de Groot N.N."/>
        </authorList>
    </citation>
    <scope>NUCLEOTIDE SEQUENCE [LARGE SCALE GENOMIC DNA]</scope>
    <source>
        <strain evidence="3 4">DSM 15345</strain>
    </source>
</reference>
<dbReference type="Pfam" id="PF03724">
    <property type="entry name" value="META"/>
    <property type="match status" value="1"/>
</dbReference>
<feature type="chain" id="PRO_5011456552" evidence="1">
    <location>
        <begin position="24"/>
        <end position="252"/>
    </location>
</feature>
<dbReference type="RefSeq" id="WP_093252109.1">
    <property type="nucleotide sequence ID" value="NZ_FNQM01000004.1"/>
</dbReference>
<dbReference type="InterPro" id="IPR039366">
    <property type="entry name" value="Pilotin"/>
</dbReference>
<dbReference type="InterPro" id="IPR053196">
    <property type="entry name" value="Lipoprotein_YbaY-like"/>
</dbReference>
<proteinExistence type="predicted"/>
<evidence type="ECO:0000259" key="2">
    <source>
        <dbReference type="Pfam" id="PF03724"/>
    </source>
</evidence>
<accession>A0A1H4AEL2</accession>
<dbReference type="PANTHER" id="PTHR38013:SF1">
    <property type="entry name" value="GLYCOPROTEIN_POLYSACCHARIDE METABOLISM"/>
    <property type="match status" value="1"/>
</dbReference>
<gene>
    <name evidence="3" type="ORF">SAMN05444370_104192</name>
</gene>
<dbReference type="PANTHER" id="PTHR38013">
    <property type="entry name" value="GLYCOPROTEIN/POLYSACCHARIDE METABOLISM"/>
    <property type="match status" value="1"/>
</dbReference>
<dbReference type="Pfam" id="PF09619">
    <property type="entry name" value="YscW"/>
    <property type="match status" value="1"/>
</dbReference>